<dbReference type="AlphaFoldDB" id="A0AAU9EBU7"/>
<protein>
    <submittedName>
        <fullName evidence="3">Uncharacterized protein</fullName>
    </submittedName>
</protein>
<keyword evidence="2" id="KW-0812">Transmembrane</keyword>
<proteinExistence type="predicted"/>
<dbReference type="KEGG" id="hprf:HLPR_26380"/>
<feature type="region of interest" description="Disordered" evidence="1">
    <location>
        <begin position="262"/>
        <end position="307"/>
    </location>
</feature>
<keyword evidence="2" id="KW-1133">Transmembrane helix</keyword>
<dbReference type="RefSeq" id="WP_338535902.1">
    <property type="nucleotide sequence ID" value="NZ_AP028654.1"/>
</dbReference>
<evidence type="ECO:0000313" key="3">
    <source>
        <dbReference type="EMBL" id="BEP30307.1"/>
    </source>
</evidence>
<keyword evidence="2" id="KW-0472">Membrane</keyword>
<dbReference type="Proteomes" id="UP001321786">
    <property type="component" value="Chromosome"/>
</dbReference>
<dbReference type="EMBL" id="AP028654">
    <property type="protein sequence ID" value="BEP30307.1"/>
    <property type="molecule type" value="Genomic_DNA"/>
</dbReference>
<keyword evidence="4" id="KW-1185">Reference proteome</keyword>
<sequence length="444" mass="50273">MKIDNKLKLKFVLIILIFVLSIGASFAEVNPEGAIEDTLKQYEYLDKVDAHFDGNDLTLKLDLNYFDKETLYNMVDLIDTVYSMMLIDNLTLKLYDNYLPYMDIVISASDIKDYEDSKIDDNEFIETFIIKDTRSTEKKLYDDLSVFDSYIDGIFVDKNEVKLNVEYVGKYEEIMNEYYAMTLISLEDAPWISNVTINYVDGSGNLLMRISTRSKDIVDVINGDISKKDFLNNLDMATGSKLEDLVKENADLIKNMSISSSNASSVESDSSSSDKSDSVIETDTKPEASTNTKNSNDNNTSKVNTNDTNFKKYNVADAKIVDTLISGGVSNIYELQVDQDGEYDFNVNNAEKVPLSFVIADKDLLTVKDNKFESGYSDYVYVDLKANQTYYLLVMPKNNEDYGKEFNLSINKSASIMGFLIGFLLVIALIIFGIVMLVKKIRKK</sequence>
<feature type="compositionally biased region" description="Low complexity" evidence="1">
    <location>
        <begin position="290"/>
        <end position="307"/>
    </location>
</feature>
<name>A0AAU9EBU7_9FIRM</name>
<evidence type="ECO:0000256" key="2">
    <source>
        <dbReference type="SAM" id="Phobius"/>
    </source>
</evidence>
<evidence type="ECO:0000313" key="4">
    <source>
        <dbReference type="Proteomes" id="UP001321786"/>
    </source>
</evidence>
<evidence type="ECO:0000256" key="1">
    <source>
        <dbReference type="SAM" id="MobiDB-lite"/>
    </source>
</evidence>
<reference evidence="3 4" key="1">
    <citation type="submission" date="2023-08" db="EMBL/GenBank/DDBJ databases">
        <title>Helicovermis profunda gen. nov., sp. nov., a novel mesophilic, fermentative bacterium within the Bacillota from a deep-sea hydrothermal vent chimney.</title>
        <authorList>
            <person name="Miyazaki U."/>
            <person name="Mizutani D."/>
            <person name="Hashimoto Y."/>
            <person name="Tame A."/>
            <person name="Sawayama S."/>
            <person name="Miyazaki J."/>
            <person name="Takai K."/>
            <person name="Nakagawa S."/>
        </authorList>
    </citation>
    <scope>NUCLEOTIDE SEQUENCE [LARGE SCALE GENOMIC DNA]</scope>
    <source>
        <strain evidence="3 4">S502</strain>
    </source>
</reference>
<feature type="compositionally biased region" description="Low complexity" evidence="1">
    <location>
        <begin position="262"/>
        <end position="271"/>
    </location>
</feature>
<organism evidence="3 4">
    <name type="scientific">Helicovermis profundi</name>
    <dbReference type="NCBI Taxonomy" id="3065157"/>
    <lineage>
        <taxon>Bacteria</taxon>
        <taxon>Bacillati</taxon>
        <taxon>Bacillota</taxon>
        <taxon>Clostridia</taxon>
        <taxon>Helicovermis</taxon>
    </lineage>
</organism>
<accession>A0AAU9EBU7</accession>
<feature type="transmembrane region" description="Helical" evidence="2">
    <location>
        <begin position="416"/>
        <end position="438"/>
    </location>
</feature>
<gene>
    <name evidence="3" type="ORF">HLPR_26380</name>
</gene>
<feature type="compositionally biased region" description="Basic and acidic residues" evidence="1">
    <location>
        <begin position="272"/>
        <end position="286"/>
    </location>
</feature>